<protein>
    <recommendedName>
        <fullName evidence="3">NACHT-NTPase and P-loop NTPases N-terminal domain-containing protein</fullName>
    </recommendedName>
</protein>
<dbReference type="EMBL" id="JAGPNK010000001">
    <property type="protein sequence ID" value="KAH7327748.1"/>
    <property type="molecule type" value="Genomic_DNA"/>
</dbReference>
<gene>
    <name evidence="1" type="ORF">B0I35DRAFT_403215</name>
</gene>
<evidence type="ECO:0000313" key="1">
    <source>
        <dbReference type="EMBL" id="KAH7327748.1"/>
    </source>
</evidence>
<organism evidence="1 2">
    <name type="scientific">Stachybotrys elegans</name>
    <dbReference type="NCBI Taxonomy" id="80388"/>
    <lineage>
        <taxon>Eukaryota</taxon>
        <taxon>Fungi</taxon>
        <taxon>Dikarya</taxon>
        <taxon>Ascomycota</taxon>
        <taxon>Pezizomycotina</taxon>
        <taxon>Sordariomycetes</taxon>
        <taxon>Hypocreomycetidae</taxon>
        <taxon>Hypocreales</taxon>
        <taxon>Stachybotryaceae</taxon>
        <taxon>Stachybotrys</taxon>
    </lineage>
</organism>
<dbReference type="Proteomes" id="UP000813444">
    <property type="component" value="Unassembled WGS sequence"/>
</dbReference>
<evidence type="ECO:0008006" key="3">
    <source>
        <dbReference type="Google" id="ProtNLM"/>
    </source>
</evidence>
<name>A0A8K0WVL9_9HYPO</name>
<proteinExistence type="predicted"/>
<dbReference type="OrthoDB" id="3559235at2759"/>
<dbReference type="AlphaFoldDB" id="A0A8K0WVL9"/>
<accession>A0A8K0WVL9</accession>
<comment type="caution">
    <text evidence="1">The sequence shown here is derived from an EMBL/GenBank/DDBJ whole genome shotgun (WGS) entry which is preliminary data.</text>
</comment>
<evidence type="ECO:0000313" key="2">
    <source>
        <dbReference type="Proteomes" id="UP000813444"/>
    </source>
</evidence>
<keyword evidence="2" id="KW-1185">Reference proteome</keyword>
<reference evidence="1" key="1">
    <citation type="journal article" date="2021" name="Nat. Commun.">
        <title>Genetic determinants of endophytism in the Arabidopsis root mycobiome.</title>
        <authorList>
            <person name="Mesny F."/>
            <person name="Miyauchi S."/>
            <person name="Thiergart T."/>
            <person name="Pickel B."/>
            <person name="Atanasova L."/>
            <person name="Karlsson M."/>
            <person name="Huettel B."/>
            <person name="Barry K.W."/>
            <person name="Haridas S."/>
            <person name="Chen C."/>
            <person name="Bauer D."/>
            <person name="Andreopoulos W."/>
            <person name="Pangilinan J."/>
            <person name="LaButti K."/>
            <person name="Riley R."/>
            <person name="Lipzen A."/>
            <person name="Clum A."/>
            <person name="Drula E."/>
            <person name="Henrissat B."/>
            <person name="Kohler A."/>
            <person name="Grigoriev I.V."/>
            <person name="Martin F.M."/>
            <person name="Hacquard S."/>
        </authorList>
    </citation>
    <scope>NUCLEOTIDE SEQUENCE</scope>
    <source>
        <strain evidence="1">MPI-CAGE-CH-0235</strain>
    </source>
</reference>
<sequence length="259" mass="28797">MSGLEIAGGVIAFIETAITILSRLRRTYERQKDLPGLLAKHINALIQIHSVIKVIRNEDTLQTSAVVAELGKMEMVAKELVTLVKQLSRRRSASGQFFHQLVRGSDDEKKLEKVMQDLSREQDQLALYIQVAHVGLTRTMSDKIAVEAEIVDRIDKLVQQVFGDGKGLQMMKFLRSRGYEDVAALPAMENESNPFDGSSLVQNNLTEDQAIQINGPIGGADWTEASRVRIESNKSVHGSIMVNHAMSMEAFQALLARRV</sequence>